<accession>A0ABR9JAM0</accession>
<dbReference type="EMBL" id="JADBED010000001">
    <property type="protein sequence ID" value="MBE1522974.1"/>
    <property type="molecule type" value="Genomic_DNA"/>
</dbReference>
<organism evidence="1 2">
    <name type="scientific">Nesterenkonia lutea</name>
    <dbReference type="NCBI Taxonomy" id="272919"/>
    <lineage>
        <taxon>Bacteria</taxon>
        <taxon>Bacillati</taxon>
        <taxon>Actinomycetota</taxon>
        <taxon>Actinomycetes</taxon>
        <taxon>Micrococcales</taxon>
        <taxon>Micrococcaceae</taxon>
        <taxon>Nesterenkonia</taxon>
    </lineage>
</organism>
<keyword evidence="2" id="KW-1185">Reference proteome</keyword>
<evidence type="ECO:0000313" key="2">
    <source>
        <dbReference type="Proteomes" id="UP000643525"/>
    </source>
</evidence>
<sequence length="160" mass="18240">MRIGLVLHELHRSENDLAQELLHASERHKVDHSIYHLGRDLAAWSQAHVREIAEIGKSYGQDLDPEPKSELTTLRRIQERGSELLGRKGFTELTLLYDLREIYVKACGVSADWEMLAQAAQGIQAMDLLATVQRCHPDTLRQMKWANAMIKENSTQILIS</sequence>
<evidence type="ECO:0000313" key="1">
    <source>
        <dbReference type="EMBL" id="MBE1522974.1"/>
    </source>
</evidence>
<name>A0ABR9JAM0_9MICC</name>
<protein>
    <submittedName>
        <fullName evidence="1">Uncharacterized protein</fullName>
    </submittedName>
</protein>
<dbReference type="RefSeq" id="WP_192594194.1">
    <property type="nucleotide sequence ID" value="NZ_BAAALJ010000022.1"/>
</dbReference>
<gene>
    <name evidence="1" type="ORF">H4W27_000092</name>
</gene>
<proteinExistence type="predicted"/>
<reference evidence="1 2" key="1">
    <citation type="submission" date="2020-10" db="EMBL/GenBank/DDBJ databases">
        <title>Sequencing the genomes of 1000 actinobacteria strains.</title>
        <authorList>
            <person name="Klenk H.-P."/>
        </authorList>
    </citation>
    <scope>NUCLEOTIDE SEQUENCE [LARGE SCALE GENOMIC DNA]</scope>
    <source>
        <strain evidence="1 2">DSM 15666</strain>
    </source>
</reference>
<comment type="caution">
    <text evidence="1">The sequence shown here is derived from an EMBL/GenBank/DDBJ whole genome shotgun (WGS) entry which is preliminary data.</text>
</comment>
<dbReference type="Proteomes" id="UP000643525">
    <property type="component" value="Unassembled WGS sequence"/>
</dbReference>